<dbReference type="PANTHER" id="PTHR31480">
    <property type="entry name" value="BIFUNCTIONAL LYCOPENE CYCLASE/PHYTOENE SYNTHASE"/>
    <property type="match status" value="1"/>
</dbReference>
<accession>A0A2N9XII7</accession>
<dbReference type="Pfam" id="PF00494">
    <property type="entry name" value="SQS_PSY"/>
    <property type="match status" value="1"/>
</dbReference>
<name>A0A2N9XII7_9NEIS</name>
<comment type="caution">
    <text evidence="1">The sequence shown here is derived from an EMBL/GenBank/DDBJ whole genome shotgun (WGS) entry which is preliminary data.</text>
</comment>
<organism evidence="1 2">
    <name type="scientific">Snodgrassella alvi</name>
    <dbReference type="NCBI Taxonomy" id="1196083"/>
    <lineage>
        <taxon>Bacteria</taxon>
        <taxon>Pseudomonadati</taxon>
        <taxon>Pseudomonadota</taxon>
        <taxon>Betaproteobacteria</taxon>
        <taxon>Neisseriales</taxon>
        <taxon>Neisseriaceae</taxon>
        <taxon>Snodgrassella</taxon>
    </lineage>
</organism>
<dbReference type="InterPro" id="IPR002060">
    <property type="entry name" value="Squ/phyt_synthse"/>
</dbReference>
<proteinExistence type="predicted"/>
<protein>
    <recommendedName>
        <fullName evidence="3">Phytoene synthase</fullName>
    </recommendedName>
</protein>
<evidence type="ECO:0000313" key="2">
    <source>
        <dbReference type="Proteomes" id="UP000231484"/>
    </source>
</evidence>
<dbReference type="GO" id="GO:0016765">
    <property type="term" value="F:transferase activity, transferring alkyl or aryl (other than methyl) groups"/>
    <property type="evidence" value="ECO:0007669"/>
    <property type="project" value="UniProtKB-ARBA"/>
</dbReference>
<sequence>MQPLEYCYQKICHSKSAMAFRFPFLCRSRRQALMVLYALQQELQEVVHDCTDATVALTTLNWWQQQIHELYSAKAMPSHPLIQALQPLIAEYALPQSELLALIKAHFTELTEARFQDRSQLHQYAFQAGMVTGCLGSRILGFTEQQTLEFAGKVGELCQLVKLFSQIGADARQGRLYIPVAMLQEFNVPAHVVLNGRGSAEFTALLNTWLDELKKQFKTVMTLLPAVDKGRQGASLAMLKIASALLREIEQDGVANVLRYQLIVPRPRQQRLCWQIWLCNFLPL</sequence>
<dbReference type="AlphaFoldDB" id="A0A2N9XII7"/>
<evidence type="ECO:0008006" key="3">
    <source>
        <dbReference type="Google" id="ProtNLM"/>
    </source>
</evidence>
<dbReference type="Gene3D" id="1.10.600.10">
    <property type="entry name" value="Farnesyl Diphosphate Synthase"/>
    <property type="match status" value="1"/>
</dbReference>
<dbReference type="EMBL" id="MEIQ01000053">
    <property type="protein sequence ID" value="PIT48142.1"/>
    <property type="molecule type" value="Genomic_DNA"/>
</dbReference>
<evidence type="ECO:0000313" key="1">
    <source>
        <dbReference type="EMBL" id="PIT48142.1"/>
    </source>
</evidence>
<dbReference type="Proteomes" id="UP000231484">
    <property type="component" value="Unassembled WGS sequence"/>
</dbReference>
<gene>
    <name evidence="1" type="ORF">BHC48_10430</name>
</gene>
<reference evidence="1 2" key="1">
    <citation type="journal article" date="2017" name="MBio">
        <title>Type VI secretion-mediated competition in the bee gut microbiome.</title>
        <authorList>
            <person name="Steele M.I."/>
            <person name="Kwong W.K."/>
            <person name="Powell J.E."/>
            <person name="Whiteley M."/>
            <person name="Moran N.A."/>
        </authorList>
    </citation>
    <scope>NUCLEOTIDE SEQUENCE [LARGE SCALE GENOMIC DNA]</scope>
    <source>
        <strain evidence="1 2">Occ4-2</strain>
    </source>
</reference>
<dbReference type="InterPro" id="IPR008949">
    <property type="entry name" value="Isoprenoid_synthase_dom_sf"/>
</dbReference>
<dbReference type="SUPFAM" id="SSF48576">
    <property type="entry name" value="Terpenoid synthases"/>
    <property type="match status" value="1"/>
</dbReference>